<feature type="transmembrane region" description="Helical" evidence="2">
    <location>
        <begin position="731"/>
        <end position="752"/>
    </location>
</feature>
<feature type="transmembrane region" description="Helical" evidence="2">
    <location>
        <begin position="157"/>
        <end position="174"/>
    </location>
</feature>
<dbReference type="EMBL" id="GITU01005751">
    <property type="protein sequence ID" value="MBC1174454.1"/>
    <property type="molecule type" value="Transcribed_RNA"/>
</dbReference>
<dbReference type="EMBL" id="AJWK01033274">
    <property type="status" value="NOT_ANNOTATED_CDS"/>
    <property type="molecule type" value="Genomic_DNA"/>
</dbReference>
<dbReference type="VEuPathDB" id="VectorBase:LLONM1_007247"/>
<dbReference type="EMBL" id="AJWK01033273">
    <property type="status" value="NOT_ANNOTATED_CDS"/>
    <property type="molecule type" value="Genomic_DNA"/>
</dbReference>
<feature type="transmembrane region" description="Helical" evidence="2">
    <location>
        <begin position="604"/>
        <end position="625"/>
    </location>
</feature>
<evidence type="ECO:0000256" key="1">
    <source>
        <dbReference type="SAM" id="MobiDB-lite"/>
    </source>
</evidence>
<feature type="transmembrane region" description="Helical" evidence="2">
    <location>
        <begin position="245"/>
        <end position="264"/>
    </location>
</feature>
<keyword evidence="2" id="KW-1133">Transmembrane helix</keyword>
<feature type="transmembrane region" description="Helical" evidence="2">
    <location>
        <begin position="764"/>
        <end position="785"/>
    </location>
</feature>
<keyword evidence="2" id="KW-0472">Membrane</keyword>
<dbReference type="EMBL" id="AJWK01033272">
    <property type="status" value="NOT_ANNOTATED_CDS"/>
    <property type="molecule type" value="Genomic_DNA"/>
</dbReference>
<dbReference type="VEuPathDB" id="VectorBase:LLOJ009592"/>
<dbReference type="EMBL" id="AJWK01033271">
    <property type="status" value="NOT_ANNOTATED_CDS"/>
    <property type="molecule type" value="Genomic_DNA"/>
</dbReference>
<feature type="transmembrane region" description="Helical" evidence="2">
    <location>
        <begin position="86"/>
        <end position="112"/>
    </location>
</feature>
<feature type="transmembrane region" description="Helical" evidence="2">
    <location>
        <begin position="127"/>
        <end position="145"/>
    </location>
</feature>
<feature type="transmembrane region" description="Helical" evidence="2">
    <location>
        <begin position="697"/>
        <end position="719"/>
    </location>
</feature>
<protein>
    <submittedName>
        <fullName evidence="3">Putative monocarboxylate transporter</fullName>
    </submittedName>
</protein>
<dbReference type="EMBL" id="AJWK01033275">
    <property type="status" value="NOT_ANNOTATED_CDS"/>
    <property type="molecule type" value="Genomic_DNA"/>
</dbReference>
<dbReference type="CDD" id="cd17352">
    <property type="entry name" value="MFS_MCT_SLC16"/>
    <property type="match status" value="1"/>
</dbReference>
<feature type="region of interest" description="Disordered" evidence="1">
    <location>
        <begin position="361"/>
        <end position="389"/>
    </location>
</feature>
<dbReference type="InterPro" id="IPR050327">
    <property type="entry name" value="Proton-linked_MCT"/>
</dbReference>
<dbReference type="VEuPathDB" id="VectorBase:LLONM1_004475"/>
<name>A0A1B0CX56_LUTLO</name>
<dbReference type="Gene3D" id="1.20.1250.20">
    <property type="entry name" value="MFS general substrate transporter like domains"/>
    <property type="match status" value="2"/>
</dbReference>
<evidence type="ECO:0000313" key="4">
    <source>
        <dbReference type="EnsemblMetazoa" id="LLOJ009592-PA"/>
    </source>
</evidence>
<reference evidence="3" key="2">
    <citation type="journal article" date="2020" name="BMC">
        <title>Leishmania infection induces a limited differential gene expression in the sand fly midgut.</title>
        <authorList>
            <person name="Coutinho-Abreu I.V."/>
            <person name="Serafim T.D."/>
            <person name="Meneses C."/>
            <person name="Kamhawi S."/>
            <person name="Oliveira F."/>
            <person name="Valenzuela J.G."/>
        </authorList>
    </citation>
    <scope>NUCLEOTIDE SEQUENCE</scope>
    <source>
        <strain evidence="3">Jacobina</strain>
        <tissue evidence="3">Midgut</tissue>
    </source>
</reference>
<feature type="transmembrane region" description="Helical" evidence="2">
    <location>
        <begin position="214"/>
        <end position="233"/>
    </location>
</feature>
<reference evidence="5" key="1">
    <citation type="submission" date="2012-05" db="EMBL/GenBank/DDBJ databases">
        <title>Whole Genome Assembly of Lutzomyia longipalpis.</title>
        <authorList>
            <person name="Richards S."/>
            <person name="Qu C."/>
            <person name="Dillon R."/>
            <person name="Worley K."/>
            <person name="Scherer S."/>
            <person name="Batterton M."/>
            <person name="Taylor A."/>
            <person name="Hawes A."/>
            <person name="Hernandez B."/>
            <person name="Kovar C."/>
            <person name="Mandapat C."/>
            <person name="Pham C."/>
            <person name="Qu C."/>
            <person name="Jing C."/>
            <person name="Bess C."/>
            <person name="Bandaranaike D."/>
            <person name="Ngo D."/>
            <person name="Ongeri F."/>
            <person name="Arias F."/>
            <person name="Lara F."/>
            <person name="Weissenberger G."/>
            <person name="Kamau G."/>
            <person name="Han H."/>
            <person name="Shen H."/>
            <person name="Dinh H."/>
            <person name="Khalil I."/>
            <person name="Jones J."/>
            <person name="Shafer J."/>
            <person name="Jayaseelan J."/>
            <person name="Quiroz J."/>
            <person name="Blankenburg K."/>
            <person name="Nguyen L."/>
            <person name="Jackson L."/>
            <person name="Francisco L."/>
            <person name="Tang L.-Y."/>
            <person name="Pu L.-L."/>
            <person name="Perales L."/>
            <person name="Lorensuhewa L."/>
            <person name="Munidasa M."/>
            <person name="Coyle M."/>
            <person name="Taylor M."/>
            <person name="Puazo M."/>
            <person name="Firestine M."/>
            <person name="Scheel M."/>
            <person name="Javaid M."/>
            <person name="Wang M."/>
            <person name="Li M."/>
            <person name="Tabassum N."/>
            <person name="Saada N."/>
            <person name="Osuji N."/>
            <person name="Aqrawi P."/>
            <person name="Fu Q."/>
            <person name="Thornton R."/>
            <person name="Raj R."/>
            <person name="Goodspeed R."/>
            <person name="Mata R."/>
            <person name="Najjar R."/>
            <person name="Gubbala S."/>
            <person name="Lee S."/>
            <person name="Denson S."/>
            <person name="Patil S."/>
            <person name="Macmil S."/>
            <person name="Qi S."/>
            <person name="Matskevitch T."/>
            <person name="Palculict T."/>
            <person name="Mathew T."/>
            <person name="Vee V."/>
            <person name="Velamala V."/>
            <person name="Korchina V."/>
            <person name="Cai W."/>
            <person name="Liu W."/>
            <person name="Dai W."/>
            <person name="Zou X."/>
            <person name="Zhu Y."/>
            <person name="Zhang Y."/>
            <person name="Wu Y.-Q."/>
            <person name="Xin Y."/>
            <person name="Nazarath L."/>
            <person name="Kovar C."/>
            <person name="Han Y."/>
            <person name="Muzny D."/>
            <person name="Gibbs R."/>
        </authorList>
    </citation>
    <scope>NUCLEOTIDE SEQUENCE [LARGE SCALE GENOMIC DNA]</scope>
    <source>
        <strain evidence="5">Jacobina</strain>
    </source>
</reference>
<dbReference type="InterPro" id="IPR011701">
    <property type="entry name" value="MFS"/>
</dbReference>
<dbReference type="PANTHER" id="PTHR11360">
    <property type="entry name" value="MONOCARBOXYLATE TRANSPORTER"/>
    <property type="match status" value="1"/>
</dbReference>
<sequence>MDSAKTNSHREAEVPQKNGIAKDQLALIRSNLLSPNEVTFCNVSDTSSAGSTKRRRRLTSTDTDVDSIASSNYQQKRKPEIPDGGFGWVVVFSSLMVSLIADGVSFSFGLIYTELLTNFQESSPSKIAWVGSLFLAVPLLCGPIMSNLVGKYGCRKMTIIGGLLSGLGFVLASLCNSIEGLYFTFGIIAGLGLGIGYVTAVVSIAFWFDKKRTFATGIGASGTGLGTFIYAPFTQWLIETFGWRGATLILAGTLFNICVCGCLMRDPDWLIEENRLESLSETMVSNNNSSVALDEIKKLLETGTPKEDVLDTLMTNYNTEANQQIAIGDDISMAKKYLSEIVLPTYLESKESDVEGSIKFGSRRSLRKTERDPSIASDLLPPTKGEKRDKHIASMETLNESEKLSSTDELAIDSYSHVSTEDPSTPKIPWAIEKINTSRLSLDDALMSGHPPPSDIESNRRSFRGNSLDAVFDIETSTVEPSKPELVTVSAGVPLLIPPSVTVTKPRGIRSHSGKKRHPVDIRGFPSMRTSNFYWNMRVHRNSIHYRGALLNTHRYRLRASSCPNIYRNSMTTLAKEEDETWYDSFIDIIKSIFDFSLFKDPKFFIFNLSTFFLFIWFIIPYFYITEHLKKYNFPEEDAAKFNCRHWHFQHNWDGFLGMGSGDQPWLNVNKTYAFCLVACGSSVCLMPVAGDNYIALMALAVFFGITFASCFSFTPIILVRLVDLDEFTCAYGLVLLVQGVGSLIGPPLAGAIYDWTLRWDDSFYAAGFFIAVSGALAYVTGILVDREDETENYGNQFIIPYFYITEHLKKYNFPEEDAANLIAVIGIFNTIGMVFLGWVGDQPWLNVNKTYAFCLVVFKKV</sequence>
<evidence type="ECO:0000313" key="5">
    <source>
        <dbReference type="Proteomes" id="UP000092461"/>
    </source>
</evidence>
<organism evidence="4 5">
    <name type="scientific">Lutzomyia longipalpis</name>
    <name type="common">Sand fly</name>
    <dbReference type="NCBI Taxonomy" id="7200"/>
    <lineage>
        <taxon>Eukaryota</taxon>
        <taxon>Metazoa</taxon>
        <taxon>Ecdysozoa</taxon>
        <taxon>Arthropoda</taxon>
        <taxon>Hexapoda</taxon>
        <taxon>Insecta</taxon>
        <taxon>Pterygota</taxon>
        <taxon>Neoptera</taxon>
        <taxon>Endopterygota</taxon>
        <taxon>Diptera</taxon>
        <taxon>Nematocera</taxon>
        <taxon>Psychodoidea</taxon>
        <taxon>Psychodidae</taxon>
        <taxon>Lutzomyia</taxon>
        <taxon>Lutzomyia</taxon>
    </lineage>
</organism>
<accession>A0A1B0CX56</accession>
<dbReference type="GO" id="GO:0008028">
    <property type="term" value="F:monocarboxylic acid transmembrane transporter activity"/>
    <property type="evidence" value="ECO:0007669"/>
    <property type="project" value="TreeGrafter"/>
</dbReference>
<dbReference type="InterPro" id="IPR036259">
    <property type="entry name" value="MFS_trans_sf"/>
</dbReference>
<dbReference type="AlphaFoldDB" id="A0A1B0CX56"/>
<dbReference type="SUPFAM" id="SSF103473">
    <property type="entry name" value="MFS general substrate transporter"/>
    <property type="match status" value="1"/>
</dbReference>
<evidence type="ECO:0000256" key="2">
    <source>
        <dbReference type="SAM" id="Phobius"/>
    </source>
</evidence>
<feature type="region of interest" description="Disordered" evidence="1">
    <location>
        <begin position="44"/>
        <end position="63"/>
    </location>
</feature>
<dbReference type="Pfam" id="PF07690">
    <property type="entry name" value="MFS_1"/>
    <property type="match status" value="2"/>
</dbReference>
<evidence type="ECO:0000313" key="3">
    <source>
        <dbReference type="EMBL" id="MBC1174454.1"/>
    </source>
</evidence>
<dbReference type="EnsemblMetazoa" id="LLOJ009592-RA">
    <property type="protein sequence ID" value="LLOJ009592-PA"/>
    <property type="gene ID" value="LLOJ009592"/>
</dbReference>
<feature type="transmembrane region" description="Helical" evidence="2">
    <location>
        <begin position="180"/>
        <end position="207"/>
    </location>
</feature>
<keyword evidence="2" id="KW-0812">Transmembrane</keyword>
<keyword evidence="5" id="KW-1185">Reference proteome</keyword>
<proteinExistence type="predicted"/>
<reference evidence="4" key="3">
    <citation type="submission" date="2020-05" db="UniProtKB">
        <authorList>
            <consortium name="EnsemblMetazoa"/>
        </authorList>
    </citation>
    <scope>IDENTIFICATION</scope>
    <source>
        <strain evidence="4">Jacobina</strain>
    </source>
</reference>
<dbReference type="FunFam" id="1.20.1250.20:FF:000464">
    <property type="entry name" value="Monocarboxylate transporter"/>
    <property type="match status" value="1"/>
</dbReference>
<feature type="transmembrane region" description="Helical" evidence="2">
    <location>
        <begin position="819"/>
        <end position="840"/>
    </location>
</feature>
<dbReference type="PANTHER" id="PTHR11360:SF111">
    <property type="entry name" value="CHASKI, ISOFORM A"/>
    <property type="match status" value="1"/>
</dbReference>
<dbReference type="Proteomes" id="UP000092461">
    <property type="component" value="Unassembled WGS sequence"/>
</dbReference>